<dbReference type="InterPro" id="IPR010964">
    <property type="entry name" value="M20A_pepV-rel"/>
</dbReference>
<accession>A0A3N4NPJ2</accession>
<keyword evidence="10" id="KW-0170">Cobalt</keyword>
<protein>
    <submittedName>
        <fullName evidence="11">M20 family peptidase</fullName>
    </submittedName>
</protein>
<dbReference type="SUPFAM" id="SSF55031">
    <property type="entry name" value="Bacterial exopeptidase dimerisation domain"/>
    <property type="match status" value="1"/>
</dbReference>
<dbReference type="GO" id="GO:0006526">
    <property type="term" value="P:L-arginine biosynthetic process"/>
    <property type="evidence" value="ECO:0007669"/>
    <property type="project" value="TreeGrafter"/>
</dbReference>
<dbReference type="PANTHER" id="PTHR43808">
    <property type="entry name" value="ACETYLORNITHINE DEACETYLASE"/>
    <property type="match status" value="1"/>
</dbReference>
<dbReference type="NCBIfam" id="TIGR01887">
    <property type="entry name" value="dipeptidaselike"/>
    <property type="match status" value="1"/>
</dbReference>
<name>A0A3N4NPJ2_9GAMM</name>
<keyword evidence="9" id="KW-0482">Metalloprotease</keyword>
<dbReference type="GO" id="GO:0016805">
    <property type="term" value="F:dipeptidase activity"/>
    <property type="evidence" value="ECO:0007669"/>
    <property type="project" value="UniProtKB-KW"/>
</dbReference>
<evidence type="ECO:0000256" key="4">
    <source>
        <dbReference type="ARBA" id="ARBA00022670"/>
    </source>
</evidence>
<evidence type="ECO:0000256" key="3">
    <source>
        <dbReference type="ARBA" id="ARBA00006247"/>
    </source>
</evidence>
<dbReference type="GO" id="GO:0008237">
    <property type="term" value="F:metallopeptidase activity"/>
    <property type="evidence" value="ECO:0007669"/>
    <property type="project" value="UniProtKB-KW"/>
</dbReference>
<dbReference type="SUPFAM" id="SSF53187">
    <property type="entry name" value="Zn-dependent exopeptidases"/>
    <property type="match status" value="1"/>
</dbReference>
<dbReference type="InterPro" id="IPR036264">
    <property type="entry name" value="Bact_exopeptidase_dim_dom"/>
</dbReference>
<evidence type="ECO:0000256" key="5">
    <source>
        <dbReference type="ARBA" id="ARBA00022723"/>
    </source>
</evidence>
<evidence type="ECO:0000256" key="2">
    <source>
        <dbReference type="ARBA" id="ARBA00001947"/>
    </source>
</evidence>
<keyword evidence="6" id="KW-0378">Hydrolase</keyword>
<keyword evidence="5" id="KW-0479">Metal-binding</keyword>
<evidence type="ECO:0000313" key="12">
    <source>
        <dbReference type="Proteomes" id="UP000281332"/>
    </source>
</evidence>
<dbReference type="PANTHER" id="PTHR43808:SF31">
    <property type="entry name" value="N-ACETYL-L-CITRULLINE DEACETYLASE"/>
    <property type="match status" value="1"/>
</dbReference>
<dbReference type="AlphaFoldDB" id="A0A3N4NPJ2"/>
<evidence type="ECO:0000256" key="9">
    <source>
        <dbReference type="ARBA" id="ARBA00023049"/>
    </source>
</evidence>
<dbReference type="Gene3D" id="3.30.70.360">
    <property type="match status" value="2"/>
</dbReference>
<dbReference type="InterPro" id="IPR050072">
    <property type="entry name" value="Peptidase_M20A"/>
</dbReference>
<evidence type="ECO:0000256" key="7">
    <source>
        <dbReference type="ARBA" id="ARBA00022833"/>
    </source>
</evidence>
<evidence type="ECO:0000313" key="11">
    <source>
        <dbReference type="EMBL" id="RPD94030.1"/>
    </source>
</evidence>
<dbReference type="Gene3D" id="3.40.630.10">
    <property type="entry name" value="Zn peptidases"/>
    <property type="match status" value="1"/>
</dbReference>
<comment type="similarity">
    <text evidence="3">Belongs to the peptidase M20A family.</text>
</comment>
<evidence type="ECO:0000256" key="1">
    <source>
        <dbReference type="ARBA" id="ARBA00001941"/>
    </source>
</evidence>
<sequence>MPASLSPQERALLPQIQQWIAHHRAALIDDLAQWIAIPSISRADRAAPGAPFGPECAQILQQVLDHAEQAGFKTEQHQGYAGSVIYGRHARDIGLINHLDVVPAGDNWTFPPFALTQHGDFVTGRGVADNKGPGVLNLYLLRLIRDLNIPLHHNLRIIYGLAEETTMADMAWFAENGPVPDYSIVTDGMFPVNHAQKGQLSFTLNVAEAGILADIVAGSASNSVPDFASVRIKRADWHDVSKKLTLLQRVASGTLSVKPEKEGVFTLEARGNGGHAAFPEGTLNATQILLAALIELELVTDRERQLAETLVQLFASPYGKSAGLELEDAESGKLTLNAGVWYSQHAGTLSIDCDIRYPVSWRGEQIVEMLLQLLAATPVTLAPGWRDVAPFFMPASHPVVSLLQQVWNDTTGNDDRPYAMGGVTHSKRLPNAITFGPGYRKTAANTPDFLPEGHGLPHGADETIHLPSLLDALPKYVIALIRLDSYLIEHDFYT</sequence>
<comment type="cofactor">
    <cofactor evidence="1">
        <name>Co(2+)</name>
        <dbReference type="ChEBI" id="CHEBI:48828"/>
    </cofactor>
</comment>
<comment type="cofactor">
    <cofactor evidence="2">
        <name>Zn(2+)</name>
        <dbReference type="ChEBI" id="CHEBI:29105"/>
    </cofactor>
</comment>
<keyword evidence="4" id="KW-0645">Protease</keyword>
<comment type="caution">
    <text evidence="11">The sequence shown here is derived from an EMBL/GenBank/DDBJ whole genome shotgun (WGS) entry which is preliminary data.</text>
</comment>
<dbReference type="GO" id="GO:0008777">
    <property type="term" value="F:acetylornithine deacetylase activity"/>
    <property type="evidence" value="ECO:0007669"/>
    <property type="project" value="TreeGrafter"/>
</dbReference>
<dbReference type="EMBL" id="RMVG01000027">
    <property type="protein sequence ID" value="RPD94030.1"/>
    <property type="molecule type" value="Genomic_DNA"/>
</dbReference>
<evidence type="ECO:0000256" key="10">
    <source>
        <dbReference type="ARBA" id="ARBA00023285"/>
    </source>
</evidence>
<dbReference type="InterPro" id="IPR002933">
    <property type="entry name" value="Peptidase_M20"/>
</dbReference>
<organism evidence="11 12">
    <name type="scientific">Candidatus Pantoea deserta</name>
    <dbReference type="NCBI Taxonomy" id="1869313"/>
    <lineage>
        <taxon>Bacteria</taxon>
        <taxon>Pseudomonadati</taxon>
        <taxon>Pseudomonadota</taxon>
        <taxon>Gammaproteobacteria</taxon>
        <taxon>Enterobacterales</taxon>
        <taxon>Erwiniaceae</taxon>
        <taxon>Pantoea</taxon>
    </lineage>
</organism>
<keyword evidence="12" id="KW-1185">Reference proteome</keyword>
<dbReference type="RefSeq" id="WP_123803030.1">
    <property type="nucleotide sequence ID" value="NZ_RMVG01000027.1"/>
</dbReference>
<gene>
    <name evidence="11" type="ORF">BBB56_22000</name>
</gene>
<dbReference type="GO" id="GO:0008270">
    <property type="term" value="F:zinc ion binding"/>
    <property type="evidence" value="ECO:0007669"/>
    <property type="project" value="InterPro"/>
</dbReference>
<dbReference type="Proteomes" id="UP000281332">
    <property type="component" value="Unassembled WGS sequence"/>
</dbReference>
<proteinExistence type="inferred from homology"/>
<reference evidence="11 12" key="1">
    <citation type="submission" date="2018-11" db="EMBL/GenBank/DDBJ databases">
        <title>Whole genome sequencing of Pantoea sp. RIT388.</title>
        <authorList>
            <person name="Gan H.M."/>
            <person name="Hudson A.O."/>
        </authorList>
    </citation>
    <scope>NUCLEOTIDE SEQUENCE [LARGE SCALE GENOMIC DNA]</scope>
    <source>
        <strain evidence="11 12">RIT388</strain>
    </source>
</reference>
<dbReference type="OrthoDB" id="7055905at2"/>
<keyword evidence="8" id="KW-0224">Dipeptidase</keyword>
<dbReference type="Pfam" id="PF01546">
    <property type="entry name" value="Peptidase_M20"/>
    <property type="match status" value="1"/>
</dbReference>
<evidence type="ECO:0000256" key="8">
    <source>
        <dbReference type="ARBA" id="ARBA00022997"/>
    </source>
</evidence>
<keyword evidence="7" id="KW-0862">Zinc</keyword>
<dbReference type="GO" id="GO:0006508">
    <property type="term" value="P:proteolysis"/>
    <property type="evidence" value="ECO:0007669"/>
    <property type="project" value="UniProtKB-KW"/>
</dbReference>
<evidence type="ECO:0000256" key="6">
    <source>
        <dbReference type="ARBA" id="ARBA00022801"/>
    </source>
</evidence>